<dbReference type="PANTHER" id="PTHR48075:SF5">
    <property type="entry name" value="3-HYDROXYBUTYRYL-COA DEHYDROGENASE"/>
    <property type="match status" value="1"/>
</dbReference>
<dbReference type="InterPro" id="IPR006108">
    <property type="entry name" value="3HC_DH_C"/>
</dbReference>
<protein>
    <submittedName>
        <fullName evidence="7">Secreted protein containing 3-hydroxyacyl-CoA dehydrogenase, NAD binding</fullName>
    </submittedName>
</protein>
<dbReference type="AlphaFoldDB" id="A0A1F2P9A0"/>
<dbReference type="InterPro" id="IPR022694">
    <property type="entry name" value="3-OHacyl-CoA_DH"/>
</dbReference>
<evidence type="ECO:0000313" key="7">
    <source>
        <dbReference type="EMBL" id="OFV67828.1"/>
    </source>
</evidence>
<comment type="similarity">
    <text evidence="1">Belongs to the 3-hydroxyacyl-CoA dehydrogenase family.</text>
</comment>
<dbReference type="EMBL" id="LYOS01000003">
    <property type="protein sequence ID" value="OFV67828.1"/>
    <property type="molecule type" value="Genomic_DNA"/>
</dbReference>
<name>A0A1F2P9A0_9EURY</name>
<dbReference type="PIRSF" id="PIRSF000105">
    <property type="entry name" value="HCDH"/>
    <property type="match status" value="1"/>
</dbReference>
<dbReference type="Pfam" id="PF00725">
    <property type="entry name" value="3HCDH"/>
    <property type="match status" value="1"/>
</dbReference>
<feature type="binding site" evidence="4">
    <location>
        <position position="144"/>
    </location>
    <ligand>
        <name>NAD(+)</name>
        <dbReference type="ChEBI" id="CHEBI:57540"/>
    </ligand>
</feature>
<accession>A0A1F2P9A0</accession>
<dbReference type="InterPro" id="IPR006176">
    <property type="entry name" value="3-OHacyl-CoA_DH_NAD-bd"/>
</dbReference>
<dbReference type="InterPro" id="IPR006180">
    <property type="entry name" value="3-OHacyl-CoA_DH_CS"/>
</dbReference>
<feature type="binding site" evidence="4">
    <location>
        <position position="98"/>
    </location>
    <ligand>
        <name>NAD(+)</name>
        <dbReference type="ChEBI" id="CHEBI:57540"/>
    </ligand>
</feature>
<evidence type="ECO:0000313" key="8">
    <source>
        <dbReference type="Proteomes" id="UP000186940"/>
    </source>
</evidence>
<dbReference type="Gene3D" id="3.40.50.720">
    <property type="entry name" value="NAD(P)-binding Rossmann-like Domain"/>
    <property type="match status" value="1"/>
</dbReference>
<comment type="caution">
    <text evidence="7">The sequence shown here is derived from an EMBL/GenBank/DDBJ whole genome shotgun (WGS) entry which is preliminary data.</text>
</comment>
<reference evidence="7" key="1">
    <citation type="submission" date="2016-05" db="EMBL/GenBank/DDBJ databases">
        <title>Microbial consortia oxidize butane by reversing methanogenesis.</title>
        <authorList>
            <person name="Laso-Perez R."/>
            <person name="Richter M."/>
            <person name="Wegener G."/>
            <person name="Musat F."/>
        </authorList>
    </citation>
    <scope>NUCLEOTIDE SEQUENCE [LARGE SCALE GENOMIC DNA]</scope>
    <source>
        <strain evidence="7">BOX2</strain>
    </source>
</reference>
<feature type="domain" description="3-hydroxyacyl-CoA dehydrogenase C-terminal" evidence="5">
    <location>
        <begin position="187"/>
        <end position="283"/>
    </location>
</feature>
<dbReference type="GO" id="GO:0006635">
    <property type="term" value="P:fatty acid beta-oxidation"/>
    <property type="evidence" value="ECO:0007669"/>
    <property type="project" value="TreeGrafter"/>
</dbReference>
<dbReference type="GO" id="GO:0070403">
    <property type="term" value="F:NAD+ binding"/>
    <property type="evidence" value="ECO:0007669"/>
    <property type="project" value="InterPro"/>
</dbReference>
<evidence type="ECO:0000259" key="5">
    <source>
        <dbReference type="Pfam" id="PF00725"/>
    </source>
</evidence>
<feature type="site" description="Important for catalytic activity" evidence="3">
    <location>
        <position position="141"/>
    </location>
</feature>
<organism evidence="7 8">
    <name type="scientific">Candidatus Syntropharchaeum caldarium</name>
    <dbReference type="NCBI Taxonomy" id="1838285"/>
    <lineage>
        <taxon>Archaea</taxon>
        <taxon>Methanobacteriati</taxon>
        <taxon>Methanobacteriota</taxon>
        <taxon>Stenosarchaea group</taxon>
        <taxon>Methanomicrobia</taxon>
        <taxon>Methanosarcinales</taxon>
        <taxon>ANME-2 cluster</taxon>
        <taxon>Candidatus Syntropharchaeum</taxon>
    </lineage>
</organism>
<dbReference type="NCBIfam" id="NF004474">
    <property type="entry name" value="PRK05808.1"/>
    <property type="match status" value="1"/>
</dbReference>
<dbReference type="Pfam" id="PF02737">
    <property type="entry name" value="3HCDH_N"/>
    <property type="match status" value="1"/>
</dbReference>
<dbReference type="NCBIfam" id="NF005875">
    <property type="entry name" value="PRK07819.1"/>
    <property type="match status" value="1"/>
</dbReference>
<evidence type="ECO:0000256" key="3">
    <source>
        <dbReference type="PIRSR" id="PIRSR000105-1"/>
    </source>
</evidence>
<dbReference type="Gene3D" id="1.10.1040.10">
    <property type="entry name" value="N-(1-d-carboxylethyl)-l-norvaline Dehydrogenase, domain 2"/>
    <property type="match status" value="1"/>
</dbReference>
<dbReference type="STRING" id="1838285.SCAL_001203"/>
<feature type="binding site" evidence="4">
    <location>
        <position position="275"/>
    </location>
    <ligand>
        <name>NAD(+)</name>
        <dbReference type="ChEBI" id="CHEBI:57540"/>
    </ligand>
</feature>
<keyword evidence="2" id="KW-0560">Oxidoreductase</keyword>
<dbReference type="SUPFAM" id="SSF51735">
    <property type="entry name" value="NAD(P)-binding Rossmann-fold domains"/>
    <property type="match status" value="1"/>
</dbReference>
<dbReference type="Proteomes" id="UP000186940">
    <property type="component" value="Unassembled WGS sequence"/>
</dbReference>
<dbReference type="FunFam" id="3.40.50.720:FF:000009">
    <property type="entry name" value="Fatty oxidation complex, alpha subunit"/>
    <property type="match status" value="1"/>
</dbReference>
<dbReference type="InterPro" id="IPR036291">
    <property type="entry name" value="NAD(P)-bd_dom_sf"/>
</dbReference>
<gene>
    <name evidence="7" type="ORF">SCAL_001203</name>
</gene>
<proteinExistence type="inferred from homology"/>
<keyword evidence="4" id="KW-0520">NAD</keyword>
<dbReference type="PANTHER" id="PTHR48075">
    <property type="entry name" value="3-HYDROXYACYL-COA DEHYDROGENASE FAMILY PROTEIN"/>
    <property type="match status" value="1"/>
</dbReference>
<evidence type="ECO:0000259" key="6">
    <source>
        <dbReference type="Pfam" id="PF02737"/>
    </source>
</evidence>
<dbReference type="InterPro" id="IPR008927">
    <property type="entry name" value="6-PGluconate_DH-like_C_sf"/>
</dbReference>
<dbReference type="GO" id="GO:0008691">
    <property type="term" value="F:3-hydroxybutyryl-CoA dehydrogenase activity"/>
    <property type="evidence" value="ECO:0007669"/>
    <property type="project" value="TreeGrafter"/>
</dbReference>
<keyword evidence="8" id="KW-1185">Reference proteome</keyword>
<evidence type="ECO:0000256" key="2">
    <source>
        <dbReference type="ARBA" id="ARBA00023002"/>
    </source>
</evidence>
<dbReference type="SUPFAM" id="SSF48179">
    <property type="entry name" value="6-phosphogluconate dehydrogenase C-terminal domain-like"/>
    <property type="match status" value="1"/>
</dbReference>
<evidence type="ECO:0000256" key="1">
    <source>
        <dbReference type="ARBA" id="ARBA00009463"/>
    </source>
</evidence>
<evidence type="ECO:0000256" key="4">
    <source>
        <dbReference type="PIRSR" id="PIRSR000105-2"/>
    </source>
</evidence>
<sequence>MAIKKVTVLGAGLMGNGIAQVCAQSGCEVVMRDIEDRFVENGMNMIRNNLERSVKKGKMSEDEMNAVLGRITGMVDLADSVKDPDIVIEAAPENMELKKSIYSEIDALAPEKTIFASNTSSLSITEMASATKRPDKFIGMHFFNPVPMMKLVEIIRGFLTSDETFETVRELAERIGKTPVTSTDSPGFIANRIALPLLNEAYYTLMEGVATKEDIDTAMKLGYNHPMGPLELSDLVGLDTILSILDVYYKEFGDPKYRACPLLRKMVRAGLYGRKSGRGFYDYTK</sequence>
<feature type="binding site" evidence="4">
    <location>
        <begin position="10"/>
        <end position="15"/>
    </location>
    <ligand>
        <name>NAD(+)</name>
        <dbReference type="ChEBI" id="CHEBI:57540"/>
    </ligand>
</feature>
<feature type="domain" description="3-hydroxyacyl-CoA dehydrogenase NAD binding" evidence="6">
    <location>
        <begin position="5"/>
        <end position="184"/>
    </location>
</feature>
<feature type="binding site" evidence="4">
    <location>
        <position position="33"/>
    </location>
    <ligand>
        <name>NAD(+)</name>
        <dbReference type="ChEBI" id="CHEBI:57540"/>
    </ligand>
</feature>
<dbReference type="PROSITE" id="PS00067">
    <property type="entry name" value="3HCDH"/>
    <property type="match status" value="1"/>
</dbReference>
<dbReference type="PATRIC" id="fig|1838285.3.peg.1222"/>
<feature type="binding site" evidence="4">
    <location>
        <position position="120"/>
    </location>
    <ligand>
        <name>NAD(+)</name>
        <dbReference type="ChEBI" id="CHEBI:57540"/>
    </ligand>
</feature>
<dbReference type="InterPro" id="IPR013328">
    <property type="entry name" value="6PGD_dom2"/>
</dbReference>
<feature type="binding site" evidence="4">
    <location>
        <position position="93"/>
    </location>
    <ligand>
        <name>NAD(+)</name>
        <dbReference type="ChEBI" id="CHEBI:57540"/>
    </ligand>
</feature>